<feature type="non-terminal residue" evidence="1">
    <location>
        <position position="1"/>
    </location>
</feature>
<reference evidence="1" key="1">
    <citation type="journal article" date="2019" name="Sci. Rep.">
        <title>Draft genome of Tanacetum cinerariifolium, the natural source of mosquito coil.</title>
        <authorList>
            <person name="Yamashiro T."/>
            <person name="Shiraishi A."/>
            <person name="Satake H."/>
            <person name="Nakayama K."/>
        </authorList>
    </citation>
    <scope>NUCLEOTIDE SEQUENCE</scope>
</reference>
<dbReference type="AlphaFoldDB" id="A0A699XGV6"/>
<dbReference type="EMBL" id="BKCJ011852383">
    <property type="protein sequence ID" value="GFD58393.1"/>
    <property type="molecule type" value="Genomic_DNA"/>
</dbReference>
<proteinExistence type="predicted"/>
<accession>A0A699XGV6</accession>
<sequence length="85" mass="8716">VGIACPPDCARNAYHSGGSHAASSTGLATARHPMVPERSAAYRAVVLRACSRALRRSGSHQAARCTGRAALRSAVRRVPPGGGLP</sequence>
<comment type="caution">
    <text evidence="1">The sequence shown here is derived from an EMBL/GenBank/DDBJ whole genome shotgun (WGS) entry which is preliminary data.</text>
</comment>
<feature type="non-terminal residue" evidence="1">
    <location>
        <position position="85"/>
    </location>
</feature>
<organism evidence="1">
    <name type="scientific">Tanacetum cinerariifolium</name>
    <name type="common">Dalmatian daisy</name>
    <name type="synonym">Chrysanthemum cinerariifolium</name>
    <dbReference type="NCBI Taxonomy" id="118510"/>
    <lineage>
        <taxon>Eukaryota</taxon>
        <taxon>Viridiplantae</taxon>
        <taxon>Streptophyta</taxon>
        <taxon>Embryophyta</taxon>
        <taxon>Tracheophyta</taxon>
        <taxon>Spermatophyta</taxon>
        <taxon>Magnoliopsida</taxon>
        <taxon>eudicotyledons</taxon>
        <taxon>Gunneridae</taxon>
        <taxon>Pentapetalae</taxon>
        <taxon>asterids</taxon>
        <taxon>campanulids</taxon>
        <taxon>Asterales</taxon>
        <taxon>Asteraceae</taxon>
        <taxon>Asteroideae</taxon>
        <taxon>Anthemideae</taxon>
        <taxon>Anthemidinae</taxon>
        <taxon>Tanacetum</taxon>
    </lineage>
</organism>
<name>A0A699XGV6_TANCI</name>
<protein>
    <submittedName>
        <fullName evidence="1">Uncharacterized protein</fullName>
    </submittedName>
</protein>
<evidence type="ECO:0000313" key="1">
    <source>
        <dbReference type="EMBL" id="GFD58393.1"/>
    </source>
</evidence>
<gene>
    <name evidence="1" type="ORF">Tci_930362</name>
</gene>